<organism evidence="1 2">
    <name type="scientific">Tabrizicola oligotrophica</name>
    <dbReference type="NCBI Taxonomy" id="2710650"/>
    <lineage>
        <taxon>Bacteria</taxon>
        <taxon>Pseudomonadati</taxon>
        <taxon>Pseudomonadota</taxon>
        <taxon>Alphaproteobacteria</taxon>
        <taxon>Rhodobacterales</taxon>
        <taxon>Paracoccaceae</taxon>
        <taxon>Tabrizicola</taxon>
    </lineage>
</organism>
<dbReference type="EMBL" id="JAAIVJ010000012">
    <property type="protein sequence ID" value="NEY91743.1"/>
    <property type="molecule type" value="Genomic_DNA"/>
</dbReference>
<dbReference type="Proteomes" id="UP000477782">
    <property type="component" value="Unassembled WGS sequence"/>
</dbReference>
<evidence type="ECO:0000313" key="2">
    <source>
        <dbReference type="Proteomes" id="UP000477782"/>
    </source>
</evidence>
<dbReference type="AlphaFoldDB" id="A0A6M0QY82"/>
<dbReference type="SUPFAM" id="SSF140931">
    <property type="entry name" value="Fic-like"/>
    <property type="match status" value="1"/>
</dbReference>
<name>A0A6M0QY82_9RHOB</name>
<gene>
    <name evidence="1" type="ORF">G4Z14_15705</name>
</gene>
<accession>A0A6M0QY82</accession>
<reference evidence="1 2" key="1">
    <citation type="submission" date="2020-02" db="EMBL/GenBank/DDBJ databases">
        <authorList>
            <person name="Chen W.-M."/>
        </authorList>
    </citation>
    <scope>NUCLEOTIDE SEQUENCE [LARGE SCALE GENOMIC DNA]</scope>
    <source>
        <strain evidence="1 2">KMS-5</strain>
    </source>
</reference>
<proteinExistence type="predicted"/>
<evidence type="ECO:0000313" key="1">
    <source>
        <dbReference type="EMBL" id="NEY91743.1"/>
    </source>
</evidence>
<comment type="caution">
    <text evidence="1">The sequence shown here is derived from an EMBL/GenBank/DDBJ whole genome shotgun (WGS) entry which is preliminary data.</text>
</comment>
<protein>
    <submittedName>
        <fullName evidence="1">Fic family protein</fullName>
    </submittedName>
</protein>
<keyword evidence="2" id="KW-1185">Reference proteome</keyword>
<sequence>MTGGSTISRSFARRLPEEFKALFRAPPPGPVEAEMADFLRWLNTPSLTPLAIRAALARLRFETIHPFSMVTAVRVGQSSGMSLPPAAPCSFRSRARSNARRRPVTRRCGQVGKMGRKRWMPRFWCIGFLNA</sequence>
<dbReference type="InterPro" id="IPR036597">
    <property type="entry name" value="Fido-like_dom_sf"/>
</dbReference>
<dbReference type="Gene3D" id="1.10.3290.10">
    <property type="entry name" value="Fido-like domain"/>
    <property type="match status" value="1"/>
</dbReference>